<feature type="region of interest" description="Disordered" evidence="1">
    <location>
        <begin position="1"/>
        <end position="43"/>
    </location>
</feature>
<organism evidence="2 3">
    <name type="scientific">Cardiocondyla obscurior</name>
    <dbReference type="NCBI Taxonomy" id="286306"/>
    <lineage>
        <taxon>Eukaryota</taxon>
        <taxon>Metazoa</taxon>
        <taxon>Ecdysozoa</taxon>
        <taxon>Arthropoda</taxon>
        <taxon>Hexapoda</taxon>
        <taxon>Insecta</taxon>
        <taxon>Pterygota</taxon>
        <taxon>Neoptera</taxon>
        <taxon>Endopterygota</taxon>
        <taxon>Hymenoptera</taxon>
        <taxon>Apocrita</taxon>
        <taxon>Aculeata</taxon>
        <taxon>Formicoidea</taxon>
        <taxon>Formicidae</taxon>
        <taxon>Myrmicinae</taxon>
        <taxon>Cardiocondyla</taxon>
    </lineage>
</organism>
<sequence>MVQREGPSRRAGVQKTSPRLAPHPLASRRAALNGSAESKSTETREIEILENKFAPMCIRMNSRYFILAAASR</sequence>
<dbReference type="AlphaFoldDB" id="A0AAW2ESW0"/>
<comment type="caution">
    <text evidence="2">The sequence shown here is derived from an EMBL/GenBank/DDBJ whole genome shotgun (WGS) entry which is preliminary data.</text>
</comment>
<evidence type="ECO:0000313" key="3">
    <source>
        <dbReference type="Proteomes" id="UP001430953"/>
    </source>
</evidence>
<evidence type="ECO:0000313" key="2">
    <source>
        <dbReference type="EMBL" id="KAL0105105.1"/>
    </source>
</evidence>
<dbReference type="Proteomes" id="UP001430953">
    <property type="component" value="Unassembled WGS sequence"/>
</dbReference>
<protein>
    <submittedName>
        <fullName evidence="2">Uncharacterized protein</fullName>
    </submittedName>
</protein>
<reference evidence="2 3" key="1">
    <citation type="submission" date="2023-03" db="EMBL/GenBank/DDBJ databases">
        <title>High recombination rates correlate with genetic variation in Cardiocondyla obscurior ants.</title>
        <authorList>
            <person name="Errbii M."/>
        </authorList>
    </citation>
    <scope>NUCLEOTIDE SEQUENCE [LARGE SCALE GENOMIC DNA]</scope>
    <source>
        <strain evidence="2">Alpha-2009</strain>
        <tissue evidence="2">Whole body</tissue>
    </source>
</reference>
<accession>A0AAW2ESW0</accession>
<dbReference type="EMBL" id="JADYXP020000019">
    <property type="protein sequence ID" value="KAL0105105.1"/>
    <property type="molecule type" value="Genomic_DNA"/>
</dbReference>
<name>A0AAW2ESW0_9HYME</name>
<evidence type="ECO:0000256" key="1">
    <source>
        <dbReference type="SAM" id="MobiDB-lite"/>
    </source>
</evidence>
<proteinExistence type="predicted"/>
<gene>
    <name evidence="2" type="ORF">PUN28_016634</name>
</gene>
<keyword evidence="3" id="KW-1185">Reference proteome</keyword>